<dbReference type="AlphaFoldDB" id="K0JUR3"/>
<dbReference type="HOGENOM" id="CLU_029847_1_0_11"/>
<dbReference type="OrthoDB" id="3170630at2"/>
<organism evidence="1 2">
    <name type="scientific">Saccharothrix espanaensis (strain ATCC 51144 / DSM 44229 / JCM 9112 / NBRC 15066 / NRRL 15764)</name>
    <dbReference type="NCBI Taxonomy" id="1179773"/>
    <lineage>
        <taxon>Bacteria</taxon>
        <taxon>Bacillati</taxon>
        <taxon>Actinomycetota</taxon>
        <taxon>Actinomycetes</taxon>
        <taxon>Pseudonocardiales</taxon>
        <taxon>Pseudonocardiaceae</taxon>
        <taxon>Saccharothrix</taxon>
    </lineage>
</organism>
<dbReference type="InterPro" id="IPR036465">
    <property type="entry name" value="vWFA_dom_sf"/>
</dbReference>
<dbReference type="STRING" id="1179773.BN6_19320"/>
<keyword evidence="2" id="KW-1185">Reference proteome</keyword>
<proteinExistence type="predicted"/>
<dbReference type="EMBL" id="HE804045">
    <property type="protein sequence ID" value="CCH29252.1"/>
    <property type="molecule type" value="Genomic_DNA"/>
</dbReference>
<protein>
    <submittedName>
        <fullName evidence="1">von Willebrand factor type A family protein</fullName>
    </submittedName>
</protein>
<dbReference type="PATRIC" id="fig|1179773.3.peg.1941"/>
<name>K0JUR3_SACES</name>
<dbReference type="SUPFAM" id="SSF53850">
    <property type="entry name" value="Periplasmic binding protein-like II"/>
    <property type="match status" value="1"/>
</dbReference>
<dbReference type="eggNOG" id="COG1840">
    <property type="taxonomic scope" value="Bacteria"/>
</dbReference>
<dbReference type="Pfam" id="PF13531">
    <property type="entry name" value="SBP_bac_11"/>
    <property type="match status" value="1"/>
</dbReference>
<dbReference type="Gene3D" id="3.40.190.10">
    <property type="entry name" value="Periplasmic binding protein-like II"/>
    <property type="match status" value="2"/>
</dbReference>
<dbReference type="eggNOG" id="COG2304">
    <property type="taxonomic scope" value="Bacteria"/>
</dbReference>
<gene>
    <name evidence="1" type="ordered locus">BN6_19320</name>
</gene>
<evidence type="ECO:0000313" key="1">
    <source>
        <dbReference type="EMBL" id="CCH29252.1"/>
    </source>
</evidence>
<reference evidence="1 2" key="1">
    <citation type="journal article" date="2012" name="BMC Genomics">
        <title>Complete genome sequence of Saccharothrix espanaensis DSM 44229T and comparison to the other completely sequenced Pseudonocardiaceae.</title>
        <authorList>
            <person name="Strobel T."/>
            <person name="Al-Dilaimi A."/>
            <person name="Blom J."/>
            <person name="Gessner A."/>
            <person name="Kalinowski J."/>
            <person name="Luzhetska M."/>
            <person name="Puhler A."/>
            <person name="Szczepanowski R."/>
            <person name="Bechthold A."/>
            <person name="Ruckert C."/>
        </authorList>
    </citation>
    <scope>NUCLEOTIDE SEQUENCE [LARGE SCALE GENOMIC DNA]</scope>
    <source>
        <strain evidence="2">ATCC 51144 / DSM 44229 / JCM 9112 / NBRC 15066 / NRRL 15764</strain>
    </source>
</reference>
<dbReference type="Gene3D" id="3.40.50.410">
    <property type="entry name" value="von Willebrand factor, type A domain"/>
    <property type="match status" value="1"/>
</dbReference>
<dbReference type="KEGG" id="sesp:BN6_19320"/>
<dbReference type="BioCyc" id="SESP1179773:BN6_RS09500-MONOMER"/>
<accession>K0JUR3</accession>
<dbReference type="RefSeq" id="WP_015099365.1">
    <property type="nucleotide sequence ID" value="NC_019673.1"/>
</dbReference>
<dbReference type="Proteomes" id="UP000006281">
    <property type="component" value="Chromosome"/>
</dbReference>
<evidence type="ECO:0000313" key="2">
    <source>
        <dbReference type="Proteomes" id="UP000006281"/>
    </source>
</evidence>
<sequence length="483" mass="50191">MLVVALVGGCTSQPEPVTLMVLAGAELADLRPVLAELRRDTGVDLRLDHRGTVRASAEIRAGARHDLAWLSTSRYLRLAGGTVPLATSVMLSPVVVGVKPGKVKETSPSWASLASVAGVGELKYLMADPRVAGSGLAALIGVATAAAGTGAALKPEDVRCDKVQGFLVGRAAVTEAEDVAEEYVRQQDQLDAVVTYESTVLSLNASGRVREQLEVVYPRDGIVLADYPVMLLKPEKRVAYDRVVGWLLGERGQRALMGTFRRPVDAGVDRPAALRAELGTSLYFPGSQGVVDALLAAYDRAGEPARVVFVLDYSTSMAGERIDGLRDVFARLSGIGGGVGSGVAGTGGFEGFRVGESITVVRFAGSVLAADTVVVRGAADLVSLQGLLAGELQDGTAVWSALDVAYREAAGGVVVVLTDGENNAGMTVNELLAAWPKPARTYAVRFGTADPVELGRVAAASGGRVVEADGVALAQAVKDIRGC</sequence>
<dbReference type="SUPFAM" id="SSF53300">
    <property type="entry name" value="vWA-like"/>
    <property type="match status" value="1"/>
</dbReference>